<feature type="compositionally biased region" description="Basic and acidic residues" evidence="1">
    <location>
        <begin position="29"/>
        <end position="45"/>
    </location>
</feature>
<evidence type="ECO:0000313" key="3">
    <source>
        <dbReference type="EMBL" id="CAE2318924.1"/>
    </source>
</evidence>
<dbReference type="EMBL" id="HBKN01033396">
    <property type="protein sequence ID" value="CAE2318924.1"/>
    <property type="molecule type" value="Transcribed_RNA"/>
</dbReference>
<name>A0A7S4P045_GUITH</name>
<feature type="domain" description="EF-hand" evidence="2">
    <location>
        <begin position="156"/>
        <end position="191"/>
    </location>
</feature>
<protein>
    <recommendedName>
        <fullName evidence="2">EF-hand domain-containing protein</fullName>
    </recommendedName>
</protein>
<evidence type="ECO:0000256" key="1">
    <source>
        <dbReference type="SAM" id="MobiDB-lite"/>
    </source>
</evidence>
<dbReference type="InterPro" id="IPR011992">
    <property type="entry name" value="EF-hand-dom_pair"/>
</dbReference>
<sequence length="243" mass="27451">MNNAIEDGSNFPEDKGEHINTARPSQDGESFHEDHSEQRSQKPVDENFEESEEELRDFVEVCIEAFNEVDVDATELIGTEQLGVVLAELLDQEVIAPYNDEDLAILACDMDLEGNGFIPRREFLDVLLRWAKGYKMMADKHGKLSFTFLGPPPVDFTANELEEAFSLFDVKRTGEVEASHIRSVLKAVDDVDVTSLEARKMIEAAAGDAMKESISFEQFKSILYWRPTEVHDVIYDDPGSRRS</sequence>
<dbReference type="AlphaFoldDB" id="A0A7S4P045"/>
<dbReference type="InterPro" id="IPR002048">
    <property type="entry name" value="EF_hand_dom"/>
</dbReference>
<dbReference type="Gene3D" id="1.10.238.10">
    <property type="entry name" value="EF-hand"/>
    <property type="match status" value="2"/>
</dbReference>
<proteinExistence type="predicted"/>
<dbReference type="GO" id="GO:0005509">
    <property type="term" value="F:calcium ion binding"/>
    <property type="evidence" value="ECO:0007669"/>
    <property type="project" value="InterPro"/>
</dbReference>
<reference evidence="3" key="1">
    <citation type="submission" date="2021-01" db="EMBL/GenBank/DDBJ databases">
        <authorList>
            <person name="Corre E."/>
            <person name="Pelletier E."/>
            <person name="Niang G."/>
            <person name="Scheremetjew M."/>
            <person name="Finn R."/>
            <person name="Kale V."/>
            <person name="Holt S."/>
            <person name="Cochrane G."/>
            <person name="Meng A."/>
            <person name="Brown T."/>
            <person name="Cohen L."/>
        </authorList>
    </citation>
    <scope>NUCLEOTIDE SEQUENCE</scope>
    <source>
        <strain evidence="3">CCMP 2712</strain>
    </source>
</reference>
<evidence type="ECO:0000259" key="2">
    <source>
        <dbReference type="PROSITE" id="PS50222"/>
    </source>
</evidence>
<feature type="region of interest" description="Disordered" evidence="1">
    <location>
        <begin position="1"/>
        <end position="50"/>
    </location>
</feature>
<dbReference type="PROSITE" id="PS50222">
    <property type="entry name" value="EF_HAND_2"/>
    <property type="match status" value="1"/>
</dbReference>
<dbReference type="SUPFAM" id="SSF47473">
    <property type="entry name" value="EF-hand"/>
    <property type="match status" value="1"/>
</dbReference>
<gene>
    <name evidence="3" type="ORF">GTHE00462_LOCUS25991</name>
</gene>
<organism evidence="3">
    <name type="scientific">Guillardia theta</name>
    <name type="common">Cryptophyte</name>
    <name type="synonym">Cryptomonas phi</name>
    <dbReference type="NCBI Taxonomy" id="55529"/>
    <lineage>
        <taxon>Eukaryota</taxon>
        <taxon>Cryptophyceae</taxon>
        <taxon>Pyrenomonadales</taxon>
        <taxon>Geminigeraceae</taxon>
        <taxon>Guillardia</taxon>
    </lineage>
</organism>
<accession>A0A7S4P045</accession>